<keyword evidence="3" id="KW-1185">Reference proteome</keyword>
<reference evidence="2" key="1">
    <citation type="journal article" date="2022" name="bioRxiv">
        <title>Sequencing and chromosome-scale assembly of the giantPleurodeles waltlgenome.</title>
        <authorList>
            <person name="Brown T."/>
            <person name="Elewa A."/>
            <person name="Iarovenko S."/>
            <person name="Subramanian E."/>
            <person name="Araus A.J."/>
            <person name="Petzold A."/>
            <person name="Susuki M."/>
            <person name="Suzuki K.-i.T."/>
            <person name="Hayashi T."/>
            <person name="Toyoda A."/>
            <person name="Oliveira C."/>
            <person name="Osipova E."/>
            <person name="Leigh N.D."/>
            <person name="Simon A."/>
            <person name="Yun M.H."/>
        </authorList>
    </citation>
    <scope>NUCLEOTIDE SEQUENCE</scope>
    <source>
        <strain evidence="2">20211129_DDA</strain>
        <tissue evidence="2">Liver</tissue>
    </source>
</reference>
<dbReference type="AlphaFoldDB" id="A0AAV7MDR6"/>
<evidence type="ECO:0000313" key="3">
    <source>
        <dbReference type="Proteomes" id="UP001066276"/>
    </source>
</evidence>
<sequence length="94" mass="11047">MQGHSDLQEFQCNERSPDGTRCKQEEPDAVTHEEQSTPKTLRNPVFSNPDQTSWDDDQLTAFRLRTRPNYYDHSVTSRTFRAPDTYRESAEFTF</sequence>
<dbReference type="Proteomes" id="UP001066276">
    <property type="component" value="Chromosome 10"/>
</dbReference>
<protein>
    <submittedName>
        <fullName evidence="2">Uncharacterized protein</fullName>
    </submittedName>
</protein>
<gene>
    <name evidence="2" type="ORF">NDU88_006389</name>
</gene>
<proteinExistence type="predicted"/>
<accession>A0AAV7MDR6</accession>
<name>A0AAV7MDR6_PLEWA</name>
<feature type="compositionally biased region" description="Basic and acidic residues" evidence="1">
    <location>
        <begin position="15"/>
        <end position="36"/>
    </location>
</feature>
<feature type="region of interest" description="Disordered" evidence="1">
    <location>
        <begin position="1"/>
        <end position="54"/>
    </location>
</feature>
<comment type="caution">
    <text evidence="2">The sequence shown here is derived from an EMBL/GenBank/DDBJ whole genome shotgun (WGS) entry which is preliminary data.</text>
</comment>
<evidence type="ECO:0000313" key="2">
    <source>
        <dbReference type="EMBL" id="KAJ1101319.1"/>
    </source>
</evidence>
<dbReference type="EMBL" id="JANPWB010000014">
    <property type="protein sequence ID" value="KAJ1101319.1"/>
    <property type="molecule type" value="Genomic_DNA"/>
</dbReference>
<organism evidence="2 3">
    <name type="scientific">Pleurodeles waltl</name>
    <name type="common">Iberian ribbed newt</name>
    <dbReference type="NCBI Taxonomy" id="8319"/>
    <lineage>
        <taxon>Eukaryota</taxon>
        <taxon>Metazoa</taxon>
        <taxon>Chordata</taxon>
        <taxon>Craniata</taxon>
        <taxon>Vertebrata</taxon>
        <taxon>Euteleostomi</taxon>
        <taxon>Amphibia</taxon>
        <taxon>Batrachia</taxon>
        <taxon>Caudata</taxon>
        <taxon>Salamandroidea</taxon>
        <taxon>Salamandridae</taxon>
        <taxon>Pleurodelinae</taxon>
        <taxon>Pleurodeles</taxon>
    </lineage>
</organism>
<evidence type="ECO:0000256" key="1">
    <source>
        <dbReference type="SAM" id="MobiDB-lite"/>
    </source>
</evidence>
<feature type="compositionally biased region" description="Polar residues" evidence="1">
    <location>
        <begin position="37"/>
        <end position="52"/>
    </location>
</feature>